<keyword evidence="1" id="KW-0812">Transmembrane</keyword>
<dbReference type="InterPro" id="IPR007890">
    <property type="entry name" value="CHASE2"/>
</dbReference>
<dbReference type="EMBL" id="FONL01000001">
    <property type="protein sequence ID" value="SFE04318.1"/>
    <property type="molecule type" value="Genomic_DNA"/>
</dbReference>
<evidence type="ECO:0000259" key="2">
    <source>
        <dbReference type="SMART" id="SM01080"/>
    </source>
</evidence>
<feature type="transmembrane region" description="Helical" evidence="1">
    <location>
        <begin position="446"/>
        <end position="463"/>
    </location>
</feature>
<gene>
    <name evidence="3" type="ORF">SAMN05216245_101139</name>
</gene>
<keyword evidence="4" id="KW-1185">Reference proteome</keyword>
<name>A0A1I1XCD9_9FIRM</name>
<feature type="transmembrane region" description="Helical" evidence="1">
    <location>
        <begin position="422"/>
        <end position="439"/>
    </location>
</feature>
<evidence type="ECO:0000313" key="4">
    <source>
        <dbReference type="Proteomes" id="UP000198896"/>
    </source>
</evidence>
<reference evidence="3 4" key="1">
    <citation type="submission" date="2016-10" db="EMBL/GenBank/DDBJ databases">
        <authorList>
            <person name="de Groot N.N."/>
        </authorList>
    </citation>
    <scope>NUCLEOTIDE SEQUENCE [LARGE SCALE GENOMIC DNA]</scope>
    <source>
        <strain evidence="3 4">DSM 9236</strain>
    </source>
</reference>
<evidence type="ECO:0000313" key="3">
    <source>
        <dbReference type="EMBL" id="SFE04318.1"/>
    </source>
</evidence>
<feature type="transmembrane region" description="Helical" evidence="1">
    <location>
        <begin position="34"/>
        <end position="51"/>
    </location>
</feature>
<accession>A0A1I1XCD9</accession>
<keyword evidence="1" id="KW-1133">Transmembrane helix</keyword>
<dbReference type="Proteomes" id="UP000198896">
    <property type="component" value="Unassembled WGS sequence"/>
</dbReference>
<dbReference type="STRING" id="1123323.SAMN05216245_101139"/>
<feature type="domain" description="CHASE2" evidence="2">
    <location>
        <begin position="70"/>
        <end position="438"/>
    </location>
</feature>
<protein>
    <submittedName>
        <fullName evidence="3">CHASE2 domain-containing protein</fullName>
    </submittedName>
</protein>
<feature type="transmembrane region" description="Helical" evidence="1">
    <location>
        <begin position="469"/>
        <end position="490"/>
    </location>
</feature>
<dbReference type="SMART" id="SM01080">
    <property type="entry name" value="CHASE2"/>
    <property type="match status" value="1"/>
</dbReference>
<proteinExistence type="predicted"/>
<dbReference type="Pfam" id="PF05226">
    <property type="entry name" value="CHASE2"/>
    <property type="match status" value="1"/>
</dbReference>
<evidence type="ECO:0000256" key="1">
    <source>
        <dbReference type="SAM" id="Phobius"/>
    </source>
</evidence>
<keyword evidence="1" id="KW-0472">Membrane</keyword>
<dbReference type="AlphaFoldDB" id="A0A1I1XCD9"/>
<organism evidence="3 4">
    <name type="scientific">Succiniclasticum ruminis DSM 9236</name>
    <dbReference type="NCBI Taxonomy" id="1123323"/>
    <lineage>
        <taxon>Bacteria</taxon>
        <taxon>Bacillati</taxon>
        <taxon>Bacillota</taxon>
        <taxon>Negativicutes</taxon>
        <taxon>Acidaminococcales</taxon>
        <taxon>Acidaminococcaceae</taxon>
        <taxon>Succiniclasticum</taxon>
    </lineage>
</organism>
<sequence>MQLLTGLVIKLMKMNKIAQYLNFRKWPKAKQHEFLFNLVLGIGFMVVFILLQNTAARQAVINSWFDKYIAWRFEIDSNKFILQNVLPGLKKSDAKKVSDNIVFLRFDRQAFKTLGRPVITPRDKVADLVNIAYKGGAKVIYLDMLFSERDYSPAPAKPLAGDVTAKDGLSRDRTLEDLLNEIKNDAGSQTKVLLPFETYEIDGKLKDIIFSSKGESIIDNHKIFAVTPKFTRGSDSRARFWMPYEGLKDQDNKGKIADVLWSVPMTALSLFYGDGQQLVKLREDILKRDRFNIDDEEFILELPDRSGAFTFYRENYKNNASVRDSEHLQYNRIQYTLMQDPIDKRTISSDHIGSWMRDSSHIDNEYIKFKDKIVIIGRDDPDCKDFHSTPVGIMAGMYVHANSIATAMGETQPHLTTTGRQVMVDILLILLTAYGYALLPSYLVKYFLTLLTLIFVPCSFLYFCQTNEFVYISWAFASIGALRLWLSVFFTKIQQRAGR</sequence>